<gene>
    <name evidence="1" type="ORF">BHO_0124400</name>
</gene>
<organism evidence="1">
    <name type="scientific">Borrelia hermsii YBT</name>
    <dbReference type="NCBI Taxonomy" id="1313295"/>
    <lineage>
        <taxon>Bacteria</taxon>
        <taxon>Pseudomonadati</taxon>
        <taxon>Spirochaetota</taxon>
        <taxon>Spirochaetia</taxon>
        <taxon>Spirochaetales</taxon>
        <taxon>Borreliaceae</taxon>
        <taxon>Borrelia</taxon>
    </lineage>
</organism>
<sequence length="56" mass="6627">MINNQHKMLIMQNTVNIISKMNLSNIAEVFKIYKNMHMTLYETPFDSLEIIDILLL</sequence>
<dbReference type="EMBL" id="CP005723">
    <property type="protein sequence ID" value="AHH13308.1"/>
    <property type="molecule type" value="Genomic_DNA"/>
</dbReference>
<name>W5T322_BORHE</name>
<geneLocation type="plasmid" evidence="1">
    <name>unnamed</name>
</geneLocation>
<evidence type="ECO:0000313" key="1">
    <source>
        <dbReference type="EMBL" id="AHH13308.1"/>
    </source>
</evidence>
<accession>W5T322</accession>
<proteinExistence type="predicted"/>
<dbReference type="HOGENOM" id="CLU_3005073_0_0_12"/>
<dbReference type="AlphaFoldDB" id="W5T322"/>
<keyword evidence="1" id="KW-0614">Plasmid</keyword>
<protein>
    <submittedName>
        <fullName evidence="1">Uncharacterized protein</fullName>
    </submittedName>
</protein>
<reference evidence="1" key="1">
    <citation type="submission" date="2013-04" db="EMBL/GenBank/DDBJ databases">
        <title>Comparative Genomics of Relapsing Fever Spirochetes.</title>
        <authorList>
            <person name="Schwan T.G."/>
            <person name="Raffel S.J."/>
            <person name="Porcella S.F."/>
            <person name="Martens C.A."/>
            <person name="Bruno D.P."/>
            <person name="Ricklefs S.M."/>
            <person name="Barbian K.B."/>
        </authorList>
    </citation>
    <scope>NUCLEOTIDE SEQUENCE</scope>
    <source>
        <strain evidence="1">YBT</strain>
        <plasmid evidence="1">unnamed</plasmid>
    </source>
</reference>